<protein>
    <submittedName>
        <fullName evidence="2">Uncharacterized protein</fullName>
    </submittedName>
</protein>
<dbReference type="AlphaFoldDB" id="A0A1Z5JQB8"/>
<evidence type="ECO:0000313" key="2">
    <source>
        <dbReference type="EMBL" id="GAX16086.1"/>
    </source>
</evidence>
<keyword evidence="3" id="KW-1185">Reference proteome</keyword>
<sequence length="593" mass="67686">MNHTNEAYDLLKPIPKKEFTLRQKKLLGSDEELEFFDLYELRREPTRLDEFDWDTYRYTAIWRENETVILCTDNMEDFDLYMHCWTRFLFFTIQDDCEKMCFVIDGKTDAAVAETITFFWSLKQESNVNASLRVHNHEYGSECIASCFDFATLQPEQLSHILDSNPAREIILYCGKWTVEQAVILASRPYPLQLTLGADPSLSRDLYYLHGFSFMDGGTEFLSVLEKRESFFGSISLFYGNGQSSLDHEYGTGDDHVVPLDYINRERLLKLDLVDVGGLHNSNLTEESLSVFFSADVNALHCILKAADFGPEDFEALNIASSDLSLTILLRPGNKWDTLLISFLNRLAQLGHFERLTLSLQYEYWSNPPRREPSDDESSVVEALIGAIQANPKLSHLDLGDTCENIRWNVHCNTIFGALEKHGGMRTFVVPKYKFDYETRMYRVEFDFSSLEQLLSRNRYIEVYEPSGKRSGKLFSNGPTIDNLYALNRFYRGSTRLVEESASFRPLLVSLTLANNASNMFQRIALLLAHHTDVLCEWIQEMDLDTADAAGSGTMENGPTLASVPAPLNQIHPKRKSRARASGAAKKPARDPK</sequence>
<evidence type="ECO:0000313" key="3">
    <source>
        <dbReference type="Proteomes" id="UP000198406"/>
    </source>
</evidence>
<reference evidence="2 3" key="1">
    <citation type="journal article" date="2015" name="Plant Cell">
        <title>Oil accumulation by the oleaginous diatom Fistulifera solaris as revealed by the genome and transcriptome.</title>
        <authorList>
            <person name="Tanaka T."/>
            <person name="Maeda Y."/>
            <person name="Veluchamy A."/>
            <person name="Tanaka M."/>
            <person name="Abida H."/>
            <person name="Marechal E."/>
            <person name="Bowler C."/>
            <person name="Muto M."/>
            <person name="Sunaga Y."/>
            <person name="Tanaka M."/>
            <person name="Yoshino T."/>
            <person name="Taniguchi T."/>
            <person name="Fukuda Y."/>
            <person name="Nemoto M."/>
            <person name="Matsumoto M."/>
            <person name="Wong P.S."/>
            <person name="Aburatani S."/>
            <person name="Fujibuchi W."/>
        </authorList>
    </citation>
    <scope>NUCLEOTIDE SEQUENCE [LARGE SCALE GENOMIC DNA]</scope>
    <source>
        <strain evidence="2 3">JPCC DA0580</strain>
    </source>
</reference>
<dbReference type="EMBL" id="BDSP01000101">
    <property type="protein sequence ID" value="GAX16086.1"/>
    <property type="molecule type" value="Genomic_DNA"/>
</dbReference>
<accession>A0A1Z5JQB8</accession>
<dbReference type="Proteomes" id="UP000198406">
    <property type="component" value="Unassembled WGS sequence"/>
</dbReference>
<proteinExistence type="predicted"/>
<feature type="region of interest" description="Disordered" evidence="1">
    <location>
        <begin position="550"/>
        <end position="593"/>
    </location>
</feature>
<organism evidence="2 3">
    <name type="scientific">Fistulifera solaris</name>
    <name type="common">Oleaginous diatom</name>
    <dbReference type="NCBI Taxonomy" id="1519565"/>
    <lineage>
        <taxon>Eukaryota</taxon>
        <taxon>Sar</taxon>
        <taxon>Stramenopiles</taxon>
        <taxon>Ochrophyta</taxon>
        <taxon>Bacillariophyta</taxon>
        <taxon>Bacillariophyceae</taxon>
        <taxon>Bacillariophycidae</taxon>
        <taxon>Naviculales</taxon>
        <taxon>Naviculaceae</taxon>
        <taxon>Fistulifera</taxon>
    </lineage>
</organism>
<name>A0A1Z5JQB8_FISSO</name>
<evidence type="ECO:0000256" key="1">
    <source>
        <dbReference type="SAM" id="MobiDB-lite"/>
    </source>
</evidence>
<dbReference type="OrthoDB" id="120976at2759"/>
<gene>
    <name evidence="2" type="ORF">FisN_20Hu237</name>
</gene>
<comment type="caution">
    <text evidence="2">The sequence shown here is derived from an EMBL/GenBank/DDBJ whole genome shotgun (WGS) entry which is preliminary data.</text>
</comment>
<dbReference type="InParanoid" id="A0A1Z5JQB8"/>